<dbReference type="CDD" id="cd07361">
    <property type="entry name" value="MEMO_like"/>
    <property type="match status" value="1"/>
</dbReference>
<dbReference type="NCBIfam" id="TIGR04336">
    <property type="entry name" value="AmmeMemoSam_B"/>
    <property type="match status" value="1"/>
</dbReference>
<dbReference type="HAMAP" id="MF_00055">
    <property type="entry name" value="MEMO1"/>
    <property type="match status" value="1"/>
</dbReference>
<reference evidence="3 4" key="1">
    <citation type="submission" date="2019-03" db="EMBL/GenBank/DDBJ databases">
        <title>Genomic Encyclopedia of Type Strains, Phase IV (KMG-IV): sequencing the most valuable type-strain genomes for metagenomic binning, comparative biology and taxonomic classification.</title>
        <authorList>
            <person name="Goeker M."/>
        </authorList>
    </citation>
    <scope>NUCLEOTIDE SEQUENCE [LARGE SCALE GENOMIC DNA]</scope>
    <source>
        <strain evidence="3 4">DSM 13328</strain>
    </source>
</reference>
<evidence type="ECO:0000313" key="3">
    <source>
        <dbReference type="EMBL" id="TDQ71179.1"/>
    </source>
</evidence>
<dbReference type="InterPro" id="IPR002737">
    <property type="entry name" value="MEMO1_fam"/>
</dbReference>
<dbReference type="Proteomes" id="UP000294855">
    <property type="component" value="Unassembled WGS sequence"/>
</dbReference>
<sequence length="281" mass="31531">MREPVVSGLFYSPDKDGLSKELDYLSTEAKNKAKYSDKTIGVISPHAGYIFSGKTAAAAIDSIMEADVYIIIGSNHTGLGEALAFSQETWKTPLGEVETDKMLARYFDGTWIVQSEEAHVREHSVEVIVPFLQHKMRDKPFKIFPIVMGDQNKAAAEAIAEVLIPIMKEEVYIKKDNYEEKLKIAIVASSDFSHYVPEEFAKEHDEAIINRIKTLNVDEFYDFIDKYDSTICGYGPIAVLMMVANAIGANSELLEYRTSNEEREAREAEVVGYAAMTFTKQ</sequence>
<dbReference type="PANTHER" id="PTHR11060:SF0">
    <property type="entry name" value="PROTEIN MEMO1"/>
    <property type="match status" value="1"/>
</dbReference>
<dbReference type="RefSeq" id="WP_133516755.1">
    <property type="nucleotide sequence ID" value="NZ_JAHDUW010000001.1"/>
</dbReference>
<accession>A0A484F5Y8</accession>
<evidence type="ECO:0000256" key="1">
    <source>
        <dbReference type="ARBA" id="ARBA00006315"/>
    </source>
</evidence>
<dbReference type="EMBL" id="SNYS01000005">
    <property type="protein sequence ID" value="TDQ71179.1"/>
    <property type="molecule type" value="Genomic_DNA"/>
</dbReference>
<name>A0A484F5Y8_9EURY</name>
<comment type="similarity">
    <text evidence="1 2">Belongs to the MEMO1 family.</text>
</comment>
<proteinExistence type="inferred from homology"/>
<evidence type="ECO:0000256" key="2">
    <source>
        <dbReference type="HAMAP-Rule" id="MF_00055"/>
    </source>
</evidence>
<dbReference type="AlphaFoldDB" id="A0A484F5Y8"/>
<evidence type="ECO:0000313" key="4">
    <source>
        <dbReference type="Proteomes" id="UP000294855"/>
    </source>
</evidence>
<dbReference type="PANTHER" id="PTHR11060">
    <property type="entry name" value="PROTEIN MEMO1"/>
    <property type="match status" value="1"/>
</dbReference>
<protein>
    <recommendedName>
        <fullName evidence="2">MEMO1 family protein C7391_0283</fullName>
    </recommendedName>
</protein>
<dbReference type="Gene3D" id="3.40.830.10">
    <property type="entry name" value="LigB-like"/>
    <property type="match status" value="1"/>
</dbReference>
<keyword evidence="4" id="KW-1185">Reference proteome</keyword>
<comment type="caution">
    <text evidence="3">The sequence shown here is derived from an EMBL/GenBank/DDBJ whole genome shotgun (WGS) entry which is preliminary data.</text>
</comment>
<dbReference type="Pfam" id="PF01875">
    <property type="entry name" value="Memo"/>
    <property type="match status" value="1"/>
</dbReference>
<organism evidence="3 4">
    <name type="scientific">Methanimicrococcus blatticola</name>
    <dbReference type="NCBI Taxonomy" id="91560"/>
    <lineage>
        <taxon>Archaea</taxon>
        <taxon>Methanobacteriati</taxon>
        <taxon>Methanobacteriota</taxon>
        <taxon>Stenosarchaea group</taxon>
        <taxon>Methanomicrobia</taxon>
        <taxon>Methanosarcinales</taxon>
        <taxon>Methanosarcinaceae</taxon>
        <taxon>Methanimicrococcus</taxon>
    </lineage>
</organism>
<dbReference type="OrthoDB" id="372162at2157"/>
<gene>
    <name evidence="3" type="ORF">C7391_0283</name>
</gene>